<dbReference type="EMBL" id="BSXW01000226">
    <property type="protein sequence ID" value="GMF15600.1"/>
    <property type="molecule type" value="Genomic_DNA"/>
</dbReference>
<dbReference type="AlphaFoldDB" id="A0A9W6TLA3"/>
<dbReference type="Proteomes" id="UP001165083">
    <property type="component" value="Unassembled WGS sequence"/>
</dbReference>
<comment type="caution">
    <text evidence="1">The sequence shown here is derived from an EMBL/GenBank/DDBJ whole genome shotgun (WGS) entry which is preliminary data.</text>
</comment>
<protein>
    <submittedName>
        <fullName evidence="1">Unnamed protein product</fullName>
    </submittedName>
</protein>
<organism evidence="1 2">
    <name type="scientific">Phytophthora lilii</name>
    <dbReference type="NCBI Taxonomy" id="2077276"/>
    <lineage>
        <taxon>Eukaryota</taxon>
        <taxon>Sar</taxon>
        <taxon>Stramenopiles</taxon>
        <taxon>Oomycota</taxon>
        <taxon>Peronosporomycetes</taxon>
        <taxon>Peronosporales</taxon>
        <taxon>Peronosporaceae</taxon>
        <taxon>Phytophthora</taxon>
    </lineage>
</organism>
<evidence type="ECO:0000313" key="2">
    <source>
        <dbReference type="Proteomes" id="UP001165083"/>
    </source>
</evidence>
<sequence length="139" mass="14331">MAAAMLKILQRQYALHSPPAGAISPASIALVAVDASSPKAIVSNDLVPGEHHGLVDALLHDTKAAGGHSRASRSDQAYVSMIEKHVVPVSPPFAAEAAQASAFDDAEGRANVSKHEGRNAVDGTPVLIAVYLVCCASTR</sequence>
<reference evidence="1" key="1">
    <citation type="submission" date="2023-04" db="EMBL/GenBank/DDBJ databases">
        <title>Phytophthora lilii NBRC 32176.</title>
        <authorList>
            <person name="Ichikawa N."/>
            <person name="Sato H."/>
            <person name="Tonouchi N."/>
        </authorList>
    </citation>
    <scope>NUCLEOTIDE SEQUENCE</scope>
    <source>
        <strain evidence="1">NBRC 32176</strain>
    </source>
</reference>
<gene>
    <name evidence="1" type="ORF">Plil01_000539600</name>
</gene>
<proteinExistence type="predicted"/>
<name>A0A9W6TLA3_9STRA</name>
<accession>A0A9W6TLA3</accession>
<evidence type="ECO:0000313" key="1">
    <source>
        <dbReference type="EMBL" id="GMF15600.1"/>
    </source>
</evidence>
<keyword evidence="2" id="KW-1185">Reference proteome</keyword>